<comment type="caution">
    <text evidence="3">The sequence shown here is derived from an EMBL/GenBank/DDBJ whole genome shotgun (WGS) entry which is preliminary data.</text>
</comment>
<dbReference type="AlphaFoldDB" id="A0A1F6CBB4"/>
<dbReference type="SUPFAM" id="SSF51161">
    <property type="entry name" value="Trimeric LpxA-like enzymes"/>
    <property type="match status" value="1"/>
</dbReference>
<evidence type="ECO:0008006" key="5">
    <source>
        <dbReference type="Google" id="ProtNLM"/>
    </source>
</evidence>
<dbReference type="PANTHER" id="PTHR43300">
    <property type="entry name" value="ACETYLTRANSFERASE"/>
    <property type="match status" value="1"/>
</dbReference>
<dbReference type="CDD" id="cd03358">
    <property type="entry name" value="LbH_WxcM_N_like"/>
    <property type="match status" value="1"/>
</dbReference>
<organism evidence="3 4">
    <name type="scientific">Handelsmanbacteria sp. (strain RIFCSPLOWO2_12_FULL_64_10)</name>
    <dbReference type="NCBI Taxonomy" id="1817868"/>
    <lineage>
        <taxon>Bacteria</taxon>
        <taxon>Candidatus Handelsmaniibacteriota</taxon>
    </lineage>
</organism>
<keyword evidence="2" id="KW-0677">Repeat</keyword>
<protein>
    <recommendedName>
        <fullName evidence="5">N-acetyltransferase</fullName>
    </recommendedName>
</protein>
<dbReference type="PROSITE" id="PS00101">
    <property type="entry name" value="HEXAPEP_TRANSFERASES"/>
    <property type="match status" value="1"/>
</dbReference>
<dbReference type="InterPro" id="IPR011004">
    <property type="entry name" value="Trimer_LpxA-like_sf"/>
</dbReference>
<reference evidence="3 4" key="1">
    <citation type="journal article" date="2016" name="Nat. Commun.">
        <title>Thousands of microbial genomes shed light on interconnected biogeochemical processes in an aquifer system.</title>
        <authorList>
            <person name="Anantharaman K."/>
            <person name="Brown C.T."/>
            <person name="Hug L.A."/>
            <person name="Sharon I."/>
            <person name="Castelle C.J."/>
            <person name="Probst A.J."/>
            <person name="Thomas B.C."/>
            <person name="Singh A."/>
            <person name="Wilkins M.J."/>
            <person name="Karaoz U."/>
            <person name="Brodie E.L."/>
            <person name="Williams K.H."/>
            <person name="Hubbard S.S."/>
            <person name="Banfield J.F."/>
        </authorList>
    </citation>
    <scope>NUCLEOTIDE SEQUENCE [LARGE SCALE GENOMIC DNA]</scope>
    <source>
        <strain evidence="4">RIFCSPLOWO2_12_FULL_64_10</strain>
    </source>
</reference>
<dbReference type="EMBL" id="MFKF01000312">
    <property type="protein sequence ID" value="OGG46469.1"/>
    <property type="molecule type" value="Genomic_DNA"/>
</dbReference>
<dbReference type="Proteomes" id="UP000178606">
    <property type="component" value="Unassembled WGS sequence"/>
</dbReference>
<proteinExistence type="predicted"/>
<dbReference type="PANTHER" id="PTHR43300:SF4">
    <property type="entry name" value="ACYL-[ACYL-CARRIER-PROTEIN]--UDP-N-ACETYLGLUCOSAMINE O-ACYLTRANSFERASE"/>
    <property type="match status" value="1"/>
</dbReference>
<evidence type="ECO:0000256" key="1">
    <source>
        <dbReference type="ARBA" id="ARBA00022679"/>
    </source>
</evidence>
<dbReference type="InterPro" id="IPR050179">
    <property type="entry name" value="Trans_hexapeptide_repeat"/>
</dbReference>
<gene>
    <name evidence="3" type="ORF">A3F84_11705</name>
</gene>
<evidence type="ECO:0000256" key="2">
    <source>
        <dbReference type="ARBA" id="ARBA00022737"/>
    </source>
</evidence>
<dbReference type="GO" id="GO:0016740">
    <property type="term" value="F:transferase activity"/>
    <property type="evidence" value="ECO:0007669"/>
    <property type="project" value="UniProtKB-KW"/>
</dbReference>
<evidence type="ECO:0000313" key="4">
    <source>
        <dbReference type="Proteomes" id="UP000178606"/>
    </source>
</evidence>
<keyword evidence="1" id="KW-0808">Transferase</keyword>
<dbReference type="InterPro" id="IPR001451">
    <property type="entry name" value="Hexapep"/>
</dbReference>
<dbReference type="Pfam" id="PF00132">
    <property type="entry name" value="Hexapep"/>
    <property type="match status" value="2"/>
</dbReference>
<name>A0A1F6CBB4_HANXR</name>
<evidence type="ECO:0000313" key="3">
    <source>
        <dbReference type="EMBL" id="OGG46469.1"/>
    </source>
</evidence>
<accession>A0A1F6CBB4</accession>
<dbReference type="InterPro" id="IPR018357">
    <property type="entry name" value="Hexapep_transf_CS"/>
</dbReference>
<sequence>MHEGVFIHPTSEVSPQARIGSGTKIWQHCTVLAGAEVGERCLLSQNVYVEGRTRIGNNVKIKNNVSVYECVELEDDVFVGPSAVFTNVMTPRSHWPRKDEFLRTLVRKGATIGANATVVCGVTVGRYATVGAGSVVTRDVPDFALVYGVPARQRGWACHCGKLLEGVEKGATSRCDLCGSTYELRGEGLREVELCLRRET</sequence>
<dbReference type="Gene3D" id="2.160.10.10">
    <property type="entry name" value="Hexapeptide repeat proteins"/>
    <property type="match status" value="1"/>
</dbReference>